<dbReference type="Gene3D" id="3.40.190.10">
    <property type="entry name" value="Periplasmic binding protein-like II"/>
    <property type="match status" value="1"/>
</dbReference>
<dbReference type="InterPro" id="IPR005064">
    <property type="entry name" value="BUG"/>
</dbReference>
<dbReference type="Pfam" id="PF03401">
    <property type="entry name" value="TctC"/>
    <property type="match status" value="1"/>
</dbReference>
<feature type="signal peptide" evidence="2">
    <location>
        <begin position="1"/>
        <end position="29"/>
    </location>
</feature>
<evidence type="ECO:0000313" key="4">
    <source>
        <dbReference type="Proteomes" id="UP001595923"/>
    </source>
</evidence>
<protein>
    <submittedName>
        <fullName evidence="3">Tripartite tricarboxylate transporter substrate binding protein</fullName>
    </submittedName>
</protein>
<dbReference type="Proteomes" id="UP001595923">
    <property type="component" value="Unassembled WGS sequence"/>
</dbReference>
<keyword evidence="2" id="KW-0732">Signal</keyword>
<accession>A0ABV9DSD5</accession>
<evidence type="ECO:0000256" key="2">
    <source>
        <dbReference type="SAM" id="SignalP"/>
    </source>
</evidence>
<dbReference type="SUPFAM" id="SSF53850">
    <property type="entry name" value="Periplasmic binding protein-like II"/>
    <property type="match status" value="1"/>
</dbReference>
<organism evidence="3 4">
    <name type="scientific">Nocardiopsis mangrovi</name>
    <dbReference type="NCBI Taxonomy" id="1179818"/>
    <lineage>
        <taxon>Bacteria</taxon>
        <taxon>Bacillati</taxon>
        <taxon>Actinomycetota</taxon>
        <taxon>Actinomycetes</taxon>
        <taxon>Streptosporangiales</taxon>
        <taxon>Nocardiopsidaceae</taxon>
        <taxon>Nocardiopsis</taxon>
    </lineage>
</organism>
<keyword evidence="4" id="KW-1185">Reference proteome</keyword>
<dbReference type="EMBL" id="JBHSFQ010000005">
    <property type="protein sequence ID" value="MFC4561686.1"/>
    <property type="molecule type" value="Genomic_DNA"/>
</dbReference>
<dbReference type="Gene3D" id="3.40.190.150">
    <property type="entry name" value="Bordetella uptake gene, domain 1"/>
    <property type="match status" value="1"/>
</dbReference>
<dbReference type="InterPro" id="IPR042100">
    <property type="entry name" value="Bug_dom1"/>
</dbReference>
<evidence type="ECO:0000256" key="1">
    <source>
        <dbReference type="ARBA" id="ARBA00006987"/>
    </source>
</evidence>
<reference evidence="4" key="1">
    <citation type="journal article" date="2019" name="Int. J. Syst. Evol. Microbiol.">
        <title>The Global Catalogue of Microorganisms (GCM) 10K type strain sequencing project: providing services to taxonomists for standard genome sequencing and annotation.</title>
        <authorList>
            <consortium name="The Broad Institute Genomics Platform"/>
            <consortium name="The Broad Institute Genome Sequencing Center for Infectious Disease"/>
            <person name="Wu L."/>
            <person name="Ma J."/>
        </authorList>
    </citation>
    <scope>NUCLEOTIDE SEQUENCE [LARGE SCALE GENOMIC DNA]</scope>
    <source>
        <strain evidence="4">XZYJ18</strain>
    </source>
</reference>
<feature type="chain" id="PRO_5046949780" evidence="2">
    <location>
        <begin position="30"/>
        <end position="332"/>
    </location>
</feature>
<dbReference type="RefSeq" id="WP_378572304.1">
    <property type="nucleotide sequence ID" value="NZ_JBHSFQ010000005.1"/>
</dbReference>
<sequence>MSAVRAGALLGAGAALCAAVLLASCSAPAETAQSYPSRPIDYVVPFAAGGSTDIAARAAAEALSDELGTPVNVINKPGADQIIGVSSVRSAEADGYTLLADGAGSSSIQGSLPYVPYDWDDREFVARFAEGPHVYVVGGDAPYRDFAGVVAAAKADPENFTVGWIGGSSTSDYATLQFLAANGIDAARVQRVPFRSSGEVMRAVASGDIAFGVGGASSAFSLSESGELRPIALTGDQPVGALAGVPTTAELGHPELDMQYWVGVSAPPGLPAGLSTRLADAVTAIAEDRAVADRLDAVGLSPAVLTGEDLRAEIHSEKDRFASLSEQIGVAG</sequence>
<comment type="caution">
    <text evidence="3">The sequence shown here is derived from an EMBL/GenBank/DDBJ whole genome shotgun (WGS) entry which is preliminary data.</text>
</comment>
<dbReference type="PIRSF" id="PIRSF017082">
    <property type="entry name" value="YflP"/>
    <property type="match status" value="1"/>
</dbReference>
<evidence type="ECO:0000313" key="3">
    <source>
        <dbReference type="EMBL" id="MFC4561686.1"/>
    </source>
</evidence>
<name>A0ABV9DSD5_9ACTN</name>
<dbReference type="PROSITE" id="PS51257">
    <property type="entry name" value="PROKAR_LIPOPROTEIN"/>
    <property type="match status" value="1"/>
</dbReference>
<gene>
    <name evidence="3" type="ORF">ACFO4E_07440</name>
</gene>
<dbReference type="CDD" id="cd07012">
    <property type="entry name" value="PBP2_Bug_TTT"/>
    <property type="match status" value="1"/>
</dbReference>
<comment type="similarity">
    <text evidence="1">Belongs to the UPF0065 (bug) family.</text>
</comment>
<dbReference type="PANTHER" id="PTHR42928:SF5">
    <property type="entry name" value="BLR1237 PROTEIN"/>
    <property type="match status" value="1"/>
</dbReference>
<dbReference type="PANTHER" id="PTHR42928">
    <property type="entry name" value="TRICARBOXYLATE-BINDING PROTEIN"/>
    <property type="match status" value="1"/>
</dbReference>
<proteinExistence type="inferred from homology"/>